<evidence type="ECO:0000256" key="2">
    <source>
        <dbReference type="ARBA" id="ARBA00023015"/>
    </source>
</evidence>
<evidence type="ECO:0000313" key="6">
    <source>
        <dbReference type="EMBL" id="SEQ91838.1"/>
    </source>
</evidence>
<dbReference type="SUPFAM" id="SSF88946">
    <property type="entry name" value="Sigma2 domain of RNA polymerase sigma factors"/>
    <property type="match status" value="1"/>
</dbReference>
<keyword evidence="7" id="KW-1185">Reference proteome</keyword>
<evidence type="ECO:0000256" key="1">
    <source>
        <dbReference type="ARBA" id="ARBA00010641"/>
    </source>
</evidence>
<dbReference type="OrthoDB" id="663247at2"/>
<name>A0A1H9JYF4_9SPHI</name>
<proteinExistence type="inferred from homology"/>
<dbReference type="InterPro" id="IPR013324">
    <property type="entry name" value="RNA_pol_sigma_r3/r4-like"/>
</dbReference>
<dbReference type="InterPro" id="IPR000792">
    <property type="entry name" value="Tscrpt_reg_LuxR_C"/>
</dbReference>
<dbReference type="SUPFAM" id="SSF88659">
    <property type="entry name" value="Sigma3 and sigma4 domains of RNA polymerase sigma factors"/>
    <property type="match status" value="1"/>
</dbReference>
<organism evidence="6 7">
    <name type="scientific">Pedobacter rhizosphaerae</name>
    <dbReference type="NCBI Taxonomy" id="390241"/>
    <lineage>
        <taxon>Bacteria</taxon>
        <taxon>Pseudomonadati</taxon>
        <taxon>Bacteroidota</taxon>
        <taxon>Sphingobacteriia</taxon>
        <taxon>Sphingobacteriales</taxon>
        <taxon>Sphingobacteriaceae</taxon>
        <taxon>Pedobacter</taxon>
    </lineage>
</organism>
<comment type="similarity">
    <text evidence="1">Belongs to the sigma-70 factor family. ECF subfamily.</text>
</comment>
<dbReference type="NCBIfam" id="TIGR02937">
    <property type="entry name" value="sigma70-ECF"/>
    <property type="match status" value="1"/>
</dbReference>
<dbReference type="InterPro" id="IPR013325">
    <property type="entry name" value="RNA_pol_sigma_r2"/>
</dbReference>
<dbReference type="AlphaFoldDB" id="A0A1H9JYF4"/>
<dbReference type="PANTHER" id="PTHR43133">
    <property type="entry name" value="RNA POLYMERASE ECF-TYPE SIGMA FACTO"/>
    <property type="match status" value="1"/>
</dbReference>
<dbReference type="PRINTS" id="PR00038">
    <property type="entry name" value="HTHLUXR"/>
</dbReference>
<dbReference type="STRING" id="390241.SAMN04488023_102136"/>
<dbReference type="EMBL" id="FOGG01000002">
    <property type="protein sequence ID" value="SEQ91838.1"/>
    <property type="molecule type" value="Genomic_DNA"/>
</dbReference>
<dbReference type="PANTHER" id="PTHR43133:SF46">
    <property type="entry name" value="RNA POLYMERASE SIGMA-70 FACTOR ECF SUBFAMILY"/>
    <property type="match status" value="1"/>
</dbReference>
<keyword evidence="4" id="KW-0804">Transcription</keyword>
<protein>
    <submittedName>
        <fullName evidence="6">RNA polymerase sigma-70 factor, ECF subfamily</fullName>
    </submittedName>
</protein>
<dbReference type="InterPro" id="IPR036388">
    <property type="entry name" value="WH-like_DNA-bd_sf"/>
</dbReference>
<dbReference type="GO" id="GO:0006352">
    <property type="term" value="P:DNA-templated transcription initiation"/>
    <property type="evidence" value="ECO:0007669"/>
    <property type="project" value="InterPro"/>
</dbReference>
<dbReference type="Gene3D" id="1.10.10.10">
    <property type="entry name" value="Winged helix-like DNA-binding domain superfamily/Winged helix DNA-binding domain"/>
    <property type="match status" value="1"/>
</dbReference>
<reference evidence="6 7" key="1">
    <citation type="submission" date="2016-10" db="EMBL/GenBank/DDBJ databases">
        <authorList>
            <person name="de Groot N.N."/>
        </authorList>
    </citation>
    <scope>NUCLEOTIDE SEQUENCE [LARGE SCALE GENOMIC DNA]</scope>
    <source>
        <strain evidence="6 7">DSM 18610</strain>
    </source>
</reference>
<dbReference type="InterPro" id="IPR039425">
    <property type="entry name" value="RNA_pol_sigma-70-like"/>
</dbReference>
<dbReference type="InterPro" id="IPR014284">
    <property type="entry name" value="RNA_pol_sigma-70_dom"/>
</dbReference>
<evidence type="ECO:0000256" key="4">
    <source>
        <dbReference type="ARBA" id="ARBA00023163"/>
    </source>
</evidence>
<evidence type="ECO:0000313" key="7">
    <source>
        <dbReference type="Proteomes" id="UP000199572"/>
    </source>
</evidence>
<gene>
    <name evidence="6" type="ORF">SAMN04488023_102136</name>
</gene>
<keyword evidence="2" id="KW-0805">Transcription regulation</keyword>
<dbReference type="GO" id="GO:0003677">
    <property type="term" value="F:DNA binding"/>
    <property type="evidence" value="ECO:0007669"/>
    <property type="project" value="InterPro"/>
</dbReference>
<dbReference type="Proteomes" id="UP000199572">
    <property type="component" value="Unassembled WGS sequence"/>
</dbReference>
<evidence type="ECO:0000259" key="5">
    <source>
        <dbReference type="Pfam" id="PF08281"/>
    </source>
</evidence>
<keyword evidence="3" id="KW-0731">Sigma factor</keyword>
<dbReference type="Gene3D" id="1.10.1740.10">
    <property type="match status" value="1"/>
</dbReference>
<dbReference type="Pfam" id="PF08281">
    <property type="entry name" value="Sigma70_r4_2"/>
    <property type="match status" value="1"/>
</dbReference>
<sequence>MGKDMIYGIKTGDMAVFNNAYLNYHKPIYDFVFYKTQSDFIASEVVQLTFIRLWERRTALVDNLELNIQLFGMARQVMIDQLRKEATRFRYNQQSDQHPFTDNLMNMIESKDMLKQFEQEIAAMPPIRKTVFNLSRNNGLSYAEIAEIMDISTKTVESHIGKVLSRLKQYMFNILF</sequence>
<evidence type="ECO:0000256" key="3">
    <source>
        <dbReference type="ARBA" id="ARBA00023082"/>
    </source>
</evidence>
<feature type="domain" description="RNA polymerase sigma factor 70 region 4 type 2" evidence="5">
    <location>
        <begin position="116"/>
        <end position="167"/>
    </location>
</feature>
<dbReference type="GO" id="GO:0016987">
    <property type="term" value="F:sigma factor activity"/>
    <property type="evidence" value="ECO:0007669"/>
    <property type="project" value="UniProtKB-KW"/>
</dbReference>
<dbReference type="InterPro" id="IPR013249">
    <property type="entry name" value="RNA_pol_sigma70_r4_t2"/>
</dbReference>
<accession>A0A1H9JYF4</accession>